<organism evidence="11 12">
    <name type="scientific">Chara braunii</name>
    <name type="common">Braun's stonewort</name>
    <dbReference type="NCBI Taxonomy" id="69332"/>
    <lineage>
        <taxon>Eukaryota</taxon>
        <taxon>Viridiplantae</taxon>
        <taxon>Streptophyta</taxon>
        <taxon>Charophyceae</taxon>
        <taxon>Charales</taxon>
        <taxon>Characeae</taxon>
        <taxon>Chara</taxon>
    </lineage>
</organism>
<comment type="caution">
    <text evidence="11">The sequence shown here is derived from an EMBL/GenBank/DDBJ whole genome shotgun (WGS) entry which is preliminary data.</text>
</comment>
<reference evidence="11 12" key="1">
    <citation type="journal article" date="2018" name="Cell">
        <title>The Chara Genome: Secondary Complexity and Implications for Plant Terrestrialization.</title>
        <authorList>
            <person name="Nishiyama T."/>
            <person name="Sakayama H."/>
            <person name="Vries J.D."/>
            <person name="Buschmann H."/>
            <person name="Saint-Marcoux D."/>
            <person name="Ullrich K.K."/>
            <person name="Haas F.B."/>
            <person name="Vanderstraeten L."/>
            <person name="Becker D."/>
            <person name="Lang D."/>
            <person name="Vosolsobe S."/>
            <person name="Rombauts S."/>
            <person name="Wilhelmsson P.K.I."/>
            <person name="Janitza P."/>
            <person name="Kern R."/>
            <person name="Heyl A."/>
            <person name="Rumpler F."/>
            <person name="Villalobos L.I.A.C."/>
            <person name="Clay J.M."/>
            <person name="Skokan R."/>
            <person name="Toyoda A."/>
            <person name="Suzuki Y."/>
            <person name="Kagoshima H."/>
            <person name="Schijlen E."/>
            <person name="Tajeshwar N."/>
            <person name="Catarino B."/>
            <person name="Hetherington A.J."/>
            <person name="Saltykova A."/>
            <person name="Bonnot C."/>
            <person name="Breuninger H."/>
            <person name="Symeonidi A."/>
            <person name="Radhakrishnan G.V."/>
            <person name="Van Nieuwerburgh F."/>
            <person name="Deforce D."/>
            <person name="Chang C."/>
            <person name="Karol K.G."/>
            <person name="Hedrich R."/>
            <person name="Ulvskov P."/>
            <person name="Glockner G."/>
            <person name="Delwiche C.F."/>
            <person name="Petrasek J."/>
            <person name="Van de Peer Y."/>
            <person name="Friml J."/>
            <person name="Beilby M."/>
            <person name="Dolan L."/>
            <person name="Kohara Y."/>
            <person name="Sugano S."/>
            <person name="Fujiyama A."/>
            <person name="Delaux P.-M."/>
            <person name="Quint M."/>
            <person name="TheiBen G."/>
            <person name="Hagemann M."/>
            <person name="Harholt J."/>
            <person name="Dunand C."/>
            <person name="Zachgo S."/>
            <person name="Langdale J."/>
            <person name="Maumus F."/>
            <person name="Straeten D.V.D."/>
            <person name="Gould S.B."/>
            <person name="Rensing S.A."/>
        </authorList>
    </citation>
    <scope>NUCLEOTIDE SEQUENCE [LARGE SCALE GENOMIC DNA]</scope>
    <source>
        <strain evidence="11 12">S276</strain>
    </source>
</reference>
<keyword evidence="4 10" id="KW-0812">Transmembrane</keyword>
<keyword evidence="12" id="KW-1185">Reference proteome</keyword>
<sequence length="303" mass="35220">MDLERMSSSFRMEAGNLYGKIDAAIYDFVFGLFRKFDVELSPSPITKGLPCVDSPTPVILGVSTYLAIVIFGSCMLKWKGTGKPRASDPRPLRFLVVLHNLFLFFLSLYMCLGIVYEAIKNNYHIWGNPYVPSQVQMGRLIYIFYMSKYFEFVDTIIMLLKKNLRQVSVLHVYHHSSIALIWWVVSYHAPGGEAYFSAALNSGVHVAMYLYYLLAALIGKDEKIRKKYLFWGQYLTITQMVQFAMNLIQAYVGVKSNVDYPQFLLKILYYYMMTLLVLFANFYVRKYIFPKQKPDRIQSKKQQ</sequence>
<feature type="transmembrane region" description="Helical" evidence="10">
    <location>
        <begin position="58"/>
        <end position="76"/>
    </location>
</feature>
<dbReference type="Gramene" id="GBG67800">
    <property type="protein sequence ID" value="GBG67800"/>
    <property type="gene ID" value="CBR_g924"/>
</dbReference>
<name>A0A388KCL7_CHABU</name>
<dbReference type="Proteomes" id="UP000265515">
    <property type="component" value="Unassembled WGS sequence"/>
</dbReference>
<keyword evidence="7" id="KW-0443">Lipid metabolism</keyword>
<dbReference type="PANTHER" id="PTHR11157:SF126">
    <property type="entry name" value="ELONGATION OF VERY LONG CHAIN FATTY ACIDS PROTEIN"/>
    <property type="match status" value="1"/>
</dbReference>
<dbReference type="STRING" id="69332.A0A388KCL7"/>
<keyword evidence="8 10" id="KW-0472">Membrane</keyword>
<keyword evidence="2" id="KW-0444">Lipid biosynthesis</keyword>
<protein>
    <recommendedName>
        <fullName evidence="13">Very-long-chain 3-oxoacyl-CoA synthase</fullName>
    </recommendedName>
</protein>
<dbReference type="GO" id="GO:0005789">
    <property type="term" value="C:endoplasmic reticulum membrane"/>
    <property type="evidence" value="ECO:0007669"/>
    <property type="project" value="TreeGrafter"/>
</dbReference>
<dbReference type="PANTHER" id="PTHR11157">
    <property type="entry name" value="FATTY ACID ACYL TRANSFERASE-RELATED"/>
    <property type="match status" value="1"/>
</dbReference>
<evidence type="ECO:0008006" key="13">
    <source>
        <dbReference type="Google" id="ProtNLM"/>
    </source>
</evidence>
<gene>
    <name evidence="11" type="ORF">CBR_g924</name>
</gene>
<evidence type="ECO:0000256" key="4">
    <source>
        <dbReference type="ARBA" id="ARBA00022692"/>
    </source>
</evidence>
<accession>A0A388KCL7</accession>
<feature type="transmembrane region" description="Helical" evidence="10">
    <location>
        <begin position="195"/>
        <end position="216"/>
    </location>
</feature>
<dbReference type="EMBL" id="BFEA01000092">
    <property type="protein sequence ID" value="GBG67800.1"/>
    <property type="molecule type" value="Genomic_DNA"/>
</dbReference>
<dbReference type="GO" id="GO:0042761">
    <property type="term" value="P:very long-chain fatty acid biosynthetic process"/>
    <property type="evidence" value="ECO:0007669"/>
    <property type="project" value="TreeGrafter"/>
</dbReference>
<dbReference type="OMA" id="EFMQNAD"/>
<feature type="transmembrane region" description="Helical" evidence="10">
    <location>
        <begin position="268"/>
        <end position="284"/>
    </location>
</feature>
<evidence type="ECO:0000256" key="3">
    <source>
        <dbReference type="ARBA" id="ARBA00022679"/>
    </source>
</evidence>
<dbReference type="GO" id="GO:0009922">
    <property type="term" value="F:fatty acid elongase activity"/>
    <property type="evidence" value="ECO:0007669"/>
    <property type="project" value="InterPro"/>
</dbReference>
<feature type="transmembrane region" description="Helical" evidence="10">
    <location>
        <begin position="172"/>
        <end position="189"/>
    </location>
</feature>
<keyword evidence="6 10" id="KW-1133">Transmembrane helix</keyword>
<dbReference type="Pfam" id="PF01151">
    <property type="entry name" value="ELO"/>
    <property type="match status" value="1"/>
</dbReference>
<feature type="transmembrane region" description="Helical" evidence="10">
    <location>
        <begin position="228"/>
        <end position="248"/>
    </location>
</feature>
<keyword evidence="9" id="KW-0275">Fatty acid biosynthesis</keyword>
<dbReference type="OrthoDB" id="434092at2759"/>
<evidence type="ECO:0000313" key="11">
    <source>
        <dbReference type="EMBL" id="GBG67800.1"/>
    </source>
</evidence>
<feature type="transmembrane region" description="Helical" evidence="10">
    <location>
        <begin position="139"/>
        <end position="160"/>
    </location>
</feature>
<feature type="transmembrane region" description="Helical" evidence="10">
    <location>
        <begin position="97"/>
        <end position="119"/>
    </location>
</feature>
<comment type="subcellular location">
    <subcellularLocation>
        <location evidence="1">Membrane</location>
        <topology evidence="1">Multi-pass membrane protein</topology>
    </subcellularLocation>
</comment>
<evidence type="ECO:0000256" key="7">
    <source>
        <dbReference type="ARBA" id="ARBA00023098"/>
    </source>
</evidence>
<dbReference type="AlphaFoldDB" id="A0A388KCL7"/>
<evidence type="ECO:0000256" key="8">
    <source>
        <dbReference type="ARBA" id="ARBA00023136"/>
    </source>
</evidence>
<evidence type="ECO:0000256" key="9">
    <source>
        <dbReference type="ARBA" id="ARBA00023160"/>
    </source>
</evidence>
<keyword evidence="3" id="KW-0808">Transferase</keyword>
<evidence type="ECO:0000313" key="12">
    <source>
        <dbReference type="Proteomes" id="UP000265515"/>
    </source>
</evidence>
<evidence type="ECO:0000256" key="1">
    <source>
        <dbReference type="ARBA" id="ARBA00004141"/>
    </source>
</evidence>
<evidence type="ECO:0000256" key="2">
    <source>
        <dbReference type="ARBA" id="ARBA00022516"/>
    </source>
</evidence>
<dbReference type="GO" id="GO:0030148">
    <property type="term" value="P:sphingolipid biosynthetic process"/>
    <property type="evidence" value="ECO:0007669"/>
    <property type="project" value="TreeGrafter"/>
</dbReference>
<dbReference type="GO" id="GO:0034626">
    <property type="term" value="P:fatty acid elongation, polyunsaturated fatty acid"/>
    <property type="evidence" value="ECO:0007669"/>
    <property type="project" value="TreeGrafter"/>
</dbReference>
<evidence type="ECO:0000256" key="10">
    <source>
        <dbReference type="SAM" id="Phobius"/>
    </source>
</evidence>
<dbReference type="InterPro" id="IPR002076">
    <property type="entry name" value="ELO_fam"/>
</dbReference>
<proteinExistence type="predicted"/>
<dbReference type="GO" id="GO:0034625">
    <property type="term" value="P:fatty acid elongation, monounsaturated fatty acid"/>
    <property type="evidence" value="ECO:0007669"/>
    <property type="project" value="TreeGrafter"/>
</dbReference>
<evidence type="ECO:0000256" key="6">
    <source>
        <dbReference type="ARBA" id="ARBA00022989"/>
    </source>
</evidence>
<dbReference type="GO" id="GO:0019367">
    <property type="term" value="P:fatty acid elongation, saturated fatty acid"/>
    <property type="evidence" value="ECO:0007669"/>
    <property type="project" value="TreeGrafter"/>
</dbReference>
<evidence type="ECO:0000256" key="5">
    <source>
        <dbReference type="ARBA" id="ARBA00022832"/>
    </source>
</evidence>
<keyword evidence="5" id="KW-0276">Fatty acid metabolism</keyword>